<name>A0AAE0M9S2_9PEZI</name>
<sequence>MVSRSQLVKERRLAWTVMISHGLFYRGGDMSMLSLVLILLSSLFLPCPPLFRLRFPIPSLVVHLGLTSCIPSRIPLFFFLPSVETFVNPAGLEPTLRRIVVVQYQGSPLIFFFGPISTGKYHQPSRRVPTRPSTESQSSRDSQTQEQTEVKFWKRTNKAMAFLSYICTSKLPLKPSIIRRLLSPPRLAS</sequence>
<evidence type="ECO:0000256" key="1">
    <source>
        <dbReference type="SAM" id="MobiDB-lite"/>
    </source>
</evidence>
<gene>
    <name evidence="2" type="ORF">B0T19DRAFT_234398</name>
</gene>
<reference evidence="2" key="2">
    <citation type="submission" date="2023-06" db="EMBL/GenBank/DDBJ databases">
        <authorList>
            <consortium name="Lawrence Berkeley National Laboratory"/>
            <person name="Haridas S."/>
            <person name="Hensen N."/>
            <person name="Bonometti L."/>
            <person name="Westerberg I."/>
            <person name="Brannstrom I.O."/>
            <person name="Guillou S."/>
            <person name="Cros-Aarteil S."/>
            <person name="Calhoun S."/>
            <person name="Kuo A."/>
            <person name="Mondo S."/>
            <person name="Pangilinan J."/>
            <person name="Riley R."/>
            <person name="Labutti K."/>
            <person name="Andreopoulos B."/>
            <person name="Lipzen A."/>
            <person name="Chen C."/>
            <person name="Yanf M."/>
            <person name="Daum C."/>
            <person name="Ng V."/>
            <person name="Clum A."/>
            <person name="Steindorff A."/>
            <person name="Ohm R."/>
            <person name="Martin F."/>
            <person name="Silar P."/>
            <person name="Natvig D."/>
            <person name="Lalanne C."/>
            <person name="Gautier V."/>
            <person name="Ament-Velasquez S.L."/>
            <person name="Kruys A."/>
            <person name="Hutchinson M.I."/>
            <person name="Powell A.J."/>
            <person name="Barry K."/>
            <person name="Miller A.N."/>
            <person name="Grigoriev I.V."/>
            <person name="Debuchy R."/>
            <person name="Gladieux P."/>
            <person name="Thoren M.H."/>
            <person name="Johannesson H."/>
        </authorList>
    </citation>
    <scope>NUCLEOTIDE SEQUENCE</scope>
    <source>
        <strain evidence="2">SMH4131-1</strain>
    </source>
</reference>
<comment type="caution">
    <text evidence="2">The sequence shown here is derived from an EMBL/GenBank/DDBJ whole genome shotgun (WGS) entry which is preliminary data.</text>
</comment>
<reference evidence="2" key="1">
    <citation type="journal article" date="2023" name="Mol. Phylogenet. Evol.">
        <title>Genome-scale phylogeny and comparative genomics of the fungal order Sordariales.</title>
        <authorList>
            <person name="Hensen N."/>
            <person name="Bonometti L."/>
            <person name="Westerberg I."/>
            <person name="Brannstrom I.O."/>
            <person name="Guillou S."/>
            <person name="Cros-Aarteil S."/>
            <person name="Calhoun S."/>
            <person name="Haridas S."/>
            <person name="Kuo A."/>
            <person name="Mondo S."/>
            <person name="Pangilinan J."/>
            <person name="Riley R."/>
            <person name="LaButti K."/>
            <person name="Andreopoulos B."/>
            <person name="Lipzen A."/>
            <person name="Chen C."/>
            <person name="Yan M."/>
            <person name="Daum C."/>
            <person name="Ng V."/>
            <person name="Clum A."/>
            <person name="Steindorff A."/>
            <person name="Ohm R.A."/>
            <person name="Martin F."/>
            <person name="Silar P."/>
            <person name="Natvig D.O."/>
            <person name="Lalanne C."/>
            <person name="Gautier V."/>
            <person name="Ament-Velasquez S.L."/>
            <person name="Kruys A."/>
            <person name="Hutchinson M.I."/>
            <person name="Powell A.J."/>
            <person name="Barry K."/>
            <person name="Miller A.N."/>
            <person name="Grigoriev I.V."/>
            <person name="Debuchy R."/>
            <person name="Gladieux P."/>
            <person name="Hiltunen Thoren M."/>
            <person name="Johannesson H."/>
        </authorList>
    </citation>
    <scope>NUCLEOTIDE SEQUENCE</scope>
    <source>
        <strain evidence="2">SMH4131-1</strain>
    </source>
</reference>
<accession>A0AAE0M9S2</accession>
<feature type="compositionally biased region" description="Polar residues" evidence="1">
    <location>
        <begin position="131"/>
        <end position="147"/>
    </location>
</feature>
<organism evidence="2 3">
    <name type="scientific">Cercophora scortea</name>
    <dbReference type="NCBI Taxonomy" id="314031"/>
    <lineage>
        <taxon>Eukaryota</taxon>
        <taxon>Fungi</taxon>
        <taxon>Dikarya</taxon>
        <taxon>Ascomycota</taxon>
        <taxon>Pezizomycotina</taxon>
        <taxon>Sordariomycetes</taxon>
        <taxon>Sordariomycetidae</taxon>
        <taxon>Sordariales</taxon>
        <taxon>Lasiosphaeriaceae</taxon>
        <taxon>Cercophora</taxon>
    </lineage>
</organism>
<proteinExistence type="predicted"/>
<dbReference type="EMBL" id="JAUEPO010000004">
    <property type="protein sequence ID" value="KAK3324632.1"/>
    <property type="molecule type" value="Genomic_DNA"/>
</dbReference>
<dbReference type="Proteomes" id="UP001286456">
    <property type="component" value="Unassembled WGS sequence"/>
</dbReference>
<evidence type="ECO:0000313" key="3">
    <source>
        <dbReference type="Proteomes" id="UP001286456"/>
    </source>
</evidence>
<evidence type="ECO:0000313" key="2">
    <source>
        <dbReference type="EMBL" id="KAK3324632.1"/>
    </source>
</evidence>
<protein>
    <submittedName>
        <fullName evidence="2">Uncharacterized protein</fullName>
    </submittedName>
</protein>
<feature type="region of interest" description="Disordered" evidence="1">
    <location>
        <begin position="121"/>
        <end position="149"/>
    </location>
</feature>
<keyword evidence="3" id="KW-1185">Reference proteome</keyword>
<dbReference type="AlphaFoldDB" id="A0AAE0M9S2"/>